<dbReference type="InterPro" id="IPR007627">
    <property type="entry name" value="RNA_pol_sigma70_r2"/>
</dbReference>
<dbReference type="PRINTS" id="PR00046">
    <property type="entry name" value="SIGMA70FCT"/>
</dbReference>
<dbReference type="InterPro" id="IPR014284">
    <property type="entry name" value="RNA_pol_sigma-70_dom"/>
</dbReference>
<reference evidence="9" key="1">
    <citation type="submission" date="2015-03" db="EMBL/GenBank/DDBJ databases">
        <title>Luteipulveratus halotolerans sp. nov., a novel actinobacterium (Dermacoccaceae) from Sarawak, Malaysia.</title>
        <authorList>
            <person name="Juboi H."/>
            <person name="Basik A."/>
            <person name="Shamsul S.S."/>
            <person name="Arnold P."/>
            <person name="Schmitt E.K."/>
            <person name="Sanglier J.-J."/>
            <person name="Yeo T."/>
        </authorList>
    </citation>
    <scope>NUCLEOTIDE SEQUENCE [LARGE SCALE GENOMIC DNA]</scope>
    <source>
        <strain evidence="9">C296001</strain>
    </source>
</reference>
<dbReference type="Pfam" id="PF04539">
    <property type="entry name" value="Sigma70_r3"/>
    <property type="match status" value="1"/>
</dbReference>
<keyword evidence="4" id="KW-0804">Transcription</keyword>
<dbReference type="Pfam" id="PF04545">
    <property type="entry name" value="Sigma70_r4"/>
    <property type="match status" value="1"/>
</dbReference>
<keyword evidence="1" id="KW-0805">Transcription regulation</keyword>
<dbReference type="STRING" id="1631356.VV01_18505"/>
<dbReference type="GO" id="GO:0016987">
    <property type="term" value="F:sigma factor activity"/>
    <property type="evidence" value="ECO:0007669"/>
    <property type="project" value="UniProtKB-KW"/>
</dbReference>
<organism evidence="8 9">
    <name type="scientific">Luteipulveratus halotolerans</name>
    <dbReference type="NCBI Taxonomy" id="1631356"/>
    <lineage>
        <taxon>Bacteria</taxon>
        <taxon>Bacillati</taxon>
        <taxon>Actinomycetota</taxon>
        <taxon>Actinomycetes</taxon>
        <taxon>Micrococcales</taxon>
        <taxon>Dermacoccaceae</taxon>
        <taxon>Luteipulveratus</taxon>
    </lineage>
</organism>
<gene>
    <name evidence="8" type="ORF">VV01_18505</name>
</gene>
<keyword evidence="2" id="KW-0731">Sigma factor</keyword>
<keyword evidence="3" id="KW-0238">DNA-binding</keyword>
<comment type="caution">
    <text evidence="8">The sequence shown here is derived from an EMBL/GenBank/DDBJ whole genome shotgun (WGS) entry which is preliminary data.</text>
</comment>
<evidence type="ECO:0000256" key="1">
    <source>
        <dbReference type="ARBA" id="ARBA00023015"/>
    </source>
</evidence>
<name>A0A0L6CPY3_9MICO</name>
<keyword evidence="9" id="KW-1185">Reference proteome</keyword>
<dbReference type="InterPro" id="IPR013325">
    <property type="entry name" value="RNA_pol_sigma_r2"/>
</dbReference>
<protein>
    <recommendedName>
        <fullName evidence="10">RNA polymerase sigma factor</fullName>
    </recommendedName>
</protein>
<dbReference type="PANTHER" id="PTHR30385:SF4">
    <property type="entry name" value="RNA POLYMERASE SIGMA-E FACTOR"/>
    <property type="match status" value="1"/>
</dbReference>
<dbReference type="AlphaFoldDB" id="A0A0L6CPY3"/>
<evidence type="ECO:0000259" key="5">
    <source>
        <dbReference type="Pfam" id="PF04539"/>
    </source>
</evidence>
<dbReference type="InterPro" id="IPR007624">
    <property type="entry name" value="RNA_pol_sigma70_r3"/>
</dbReference>
<dbReference type="InterPro" id="IPR013324">
    <property type="entry name" value="RNA_pol_sigma_r3/r4-like"/>
</dbReference>
<dbReference type="SUPFAM" id="SSF88946">
    <property type="entry name" value="Sigma2 domain of RNA polymerase sigma factors"/>
    <property type="match status" value="1"/>
</dbReference>
<evidence type="ECO:0000259" key="7">
    <source>
        <dbReference type="Pfam" id="PF04545"/>
    </source>
</evidence>
<dbReference type="InterPro" id="IPR007630">
    <property type="entry name" value="RNA_pol_sigma70_r4"/>
</dbReference>
<dbReference type="Gene3D" id="1.20.140.160">
    <property type="match status" value="1"/>
</dbReference>
<feature type="domain" description="RNA polymerase sigma-70 region 4" evidence="7">
    <location>
        <begin position="201"/>
        <end position="249"/>
    </location>
</feature>
<evidence type="ECO:0008006" key="10">
    <source>
        <dbReference type="Google" id="ProtNLM"/>
    </source>
</evidence>
<dbReference type="InterPro" id="IPR000943">
    <property type="entry name" value="RNA_pol_sigma70"/>
</dbReference>
<feature type="domain" description="RNA polymerase sigma-70 region 2" evidence="6">
    <location>
        <begin position="35"/>
        <end position="103"/>
    </location>
</feature>
<dbReference type="Pfam" id="PF04542">
    <property type="entry name" value="Sigma70_r2"/>
    <property type="match status" value="1"/>
</dbReference>
<evidence type="ECO:0000256" key="2">
    <source>
        <dbReference type="ARBA" id="ARBA00023082"/>
    </source>
</evidence>
<dbReference type="SUPFAM" id="SSF88659">
    <property type="entry name" value="Sigma3 and sigma4 domains of RNA polymerase sigma factors"/>
    <property type="match status" value="2"/>
</dbReference>
<evidence type="ECO:0000259" key="6">
    <source>
        <dbReference type="Pfam" id="PF04542"/>
    </source>
</evidence>
<evidence type="ECO:0000256" key="3">
    <source>
        <dbReference type="ARBA" id="ARBA00023125"/>
    </source>
</evidence>
<dbReference type="CDD" id="cd06171">
    <property type="entry name" value="Sigma70_r4"/>
    <property type="match status" value="1"/>
</dbReference>
<dbReference type="EMBL" id="LAIR01000002">
    <property type="protein sequence ID" value="KNX39588.1"/>
    <property type="molecule type" value="Genomic_DNA"/>
</dbReference>
<dbReference type="PANTHER" id="PTHR30385">
    <property type="entry name" value="SIGMA FACTOR F FLAGELLAR"/>
    <property type="match status" value="1"/>
</dbReference>
<dbReference type="Proteomes" id="UP000037397">
    <property type="component" value="Unassembled WGS sequence"/>
</dbReference>
<feature type="domain" description="RNA polymerase sigma-70 region 3" evidence="5">
    <location>
        <begin position="113"/>
        <end position="183"/>
    </location>
</feature>
<dbReference type="PATRIC" id="fig|1631356.3.peg.3695"/>
<dbReference type="Gene3D" id="1.20.120.1810">
    <property type="match status" value="1"/>
</dbReference>
<dbReference type="GO" id="GO:0003677">
    <property type="term" value="F:DNA binding"/>
    <property type="evidence" value="ECO:0007669"/>
    <property type="project" value="UniProtKB-KW"/>
</dbReference>
<dbReference type="GO" id="GO:0006352">
    <property type="term" value="P:DNA-templated transcription initiation"/>
    <property type="evidence" value="ECO:0007669"/>
    <property type="project" value="InterPro"/>
</dbReference>
<evidence type="ECO:0000313" key="8">
    <source>
        <dbReference type="EMBL" id="KNX39588.1"/>
    </source>
</evidence>
<sequence>MRTALEPDTDAERLLAEAVADDDPIRAAQLREQVVTSHRRVAISLARRFAHRGIEPEDLEQVALLGLVLAARRYRPDRGPGFLAYAVPTITGEIKRHFRDHGWAVRPPRALQETHRDVRVACAELEQTLGREPTVAEISEAVGEDRAVVRDAQRVDGQYRSVSLDRPPGPATTVPLGETLASDRTEHDLADVEAVVSLRPALRSLSDRERTLLRLRFVDNLTQREIGRRIGVSQMQVSRLLGAVLRRLRREMGDDGAAAVAG</sequence>
<proteinExistence type="predicted"/>
<evidence type="ECO:0000313" key="9">
    <source>
        <dbReference type="Proteomes" id="UP000037397"/>
    </source>
</evidence>
<dbReference type="NCBIfam" id="TIGR02937">
    <property type="entry name" value="sigma70-ECF"/>
    <property type="match status" value="1"/>
</dbReference>
<evidence type="ECO:0000256" key="4">
    <source>
        <dbReference type="ARBA" id="ARBA00023163"/>
    </source>
</evidence>
<accession>A0A0L6CPY3</accession>